<dbReference type="EMBL" id="JACKWZ010000326">
    <property type="protein sequence ID" value="KAF9409273.1"/>
    <property type="molecule type" value="Genomic_DNA"/>
</dbReference>
<proteinExistence type="predicted"/>
<sequence length="356" mass="41219">MRLHVPVEDEDQFLCHICYRESNTDSSNGVIECCAVELPKQKLGENIVGEKHHDCTPDFAKNESAILMQRIKEKITEPTFPAVPSTYNKAIAKMSNSDVSNIIKFPQFNNIKSSLYRYRNKTAKLTKISCYEAKDVQVPDSYEEFLLADYQHEGVRIIIFCSKKSRELIKKVKDFFSDGTFKSCPSCFKRLYATHRDLGSDRDATNIVPLMYCKAYVTLFELIKTQISEWEPINFKTDFVNAAIKAINYFQIQQLPAVITIIIKVFGKKAKELELTQCEKIKRRKIELSAVLPLLPRNELLNGWKYITRHDIEDPQLLKIRSYMEKQWIKSDSLVILSVYGQRHCTNNFWKVGTTS</sequence>
<organism evidence="1 2">
    <name type="scientific">Spodoptera exigua</name>
    <name type="common">Beet armyworm</name>
    <name type="synonym">Noctua fulgens</name>
    <dbReference type="NCBI Taxonomy" id="7107"/>
    <lineage>
        <taxon>Eukaryota</taxon>
        <taxon>Metazoa</taxon>
        <taxon>Ecdysozoa</taxon>
        <taxon>Arthropoda</taxon>
        <taxon>Hexapoda</taxon>
        <taxon>Insecta</taxon>
        <taxon>Pterygota</taxon>
        <taxon>Neoptera</taxon>
        <taxon>Endopterygota</taxon>
        <taxon>Lepidoptera</taxon>
        <taxon>Glossata</taxon>
        <taxon>Ditrysia</taxon>
        <taxon>Noctuoidea</taxon>
        <taxon>Noctuidae</taxon>
        <taxon>Amphipyrinae</taxon>
        <taxon>Spodoptera</taxon>
    </lineage>
</organism>
<name>A0A835L4R4_SPOEX</name>
<keyword evidence="2" id="KW-1185">Reference proteome</keyword>
<evidence type="ECO:0000313" key="2">
    <source>
        <dbReference type="Proteomes" id="UP000648187"/>
    </source>
</evidence>
<protein>
    <submittedName>
        <fullName evidence="1">Uncharacterized protein</fullName>
    </submittedName>
</protein>
<dbReference type="AlphaFoldDB" id="A0A835L4R4"/>
<comment type="caution">
    <text evidence="1">The sequence shown here is derived from an EMBL/GenBank/DDBJ whole genome shotgun (WGS) entry which is preliminary data.</text>
</comment>
<accession>A0A835L4R4</accession>
<evidence type="ECO:0000313" key="1">
    <source>
        <dbReference type="EMBL" id="KAF9409273.1"/>
    </source>
</evidence>
<gene>
    <name evidence="1" type="ORF">HW555_011308</name>
</gene>
<dbReference type="Proteomes" id="UP000648187">
    <property type="component" value="Unassembled WGS sequence"/>
</dbReference>
<reference evidence="1" key="1">
    <citation type="submission" date="2020-08" db="EMBL/GenBank/DDBJ databases">
        <title>Spodoptera exigua strain:BAW_Kor-Di-RS1 Genome sequencing and assembly.</title>
        <authorList>
            <person name="Kim J."/>
            <person name="Nam H.Y."/>
            <person name="Kwon M."/>
            <person name="Choi J.H."/>
            <person name="Cho S.R."/>
            <person name="Kim G.-H."/>
        </authorList>
    </citation>
    <scope>NUCLEOTIDE SEQUENCE</scope>
    <source>
        <strain evidence="1">BAW_Kor-Di-RS1</strain>
        <tissue evidence="1">Whole-body</tissue>
    </source>
</reference>